<dbReference type="AlphaFoldDB" id="A0A6N9JKT4"/>
<accession>A0A6N9JKT4</accession>
<organism evidence="1 2">
    <name type="scientific">Collinsella aerofaciens</name>
    <dbReference type="NCBI Taxonomy" id="74426"/>
    <lineage>
        <taxon>Bacteria</taxon>
        <taxon>Bacillati</taxon>
        <taxon>Actinomycetota</taxon>
        <taxon>Coriobacteriia</taxon>
        <taxon>Coriobacteriales</taxon>
        <taxon>Coriobacteriaceae</taxon>
        <taxon>Collinsella</taxon>
    </lineage>
</organism>
<gene>
    <name evidence="1" type="ORF">GT464_08715</name>
</gene>
<sequence length="144" mass="16305">MCEGTDWLEHIKAVKSIEVRAHRLPKKAYDALGTTVGSFNLEFKPDTGRSFPIQKCLQLREAKDEANILDTVFGIPELDGKGESKLLATVVGNDDRTKKVDFDKEVLPHFLRTLSENGDPEISDDEFIQRCFFHADEILKRIGE</sequence>
<dbReference type="RefSeq" id="WP_161160858.1">
    <property type="nucleotide sequence ID" value="NZ_WWSR01000016.1"/>
</dbReference>
<reference evidence="1 2" key="1">
    <citation type="journal article" date="2019" name="Nat. Med.">
        <title>A library of human gut bacterial isolates paired with longitudinal multiomics data enables mechanistic microbiome research.</title>
        <authorList>
            <person name="Poyet M."/>
            <person name="Groussin M."/>
            <person name="Gibbons S.M."/>
            <person name="Avila-Pacheco J."/>
            <person name="Jiang X."/>
            <person name="Kearney S.M."/>
            <person name="Perrotta A.R."/>
            <person name="Berdy B."/>
            <person name="Zhao S."/>
            <person name="Lieberman T.D."/>
            <person name="Swanson P.K."/>
            <person name="Smith M."/>
            <person name="Roesemann S."/>
            <person name="Alexander J.E."/>
            <person name="Rich S.A."/>
            <person name="Livny J."/>
            <person name="Vlamakis H."/>
            <person name="Clish C."/>
            <person name="Bullock K."/>
            <person name="Deik A."/>
            <person name="Scott J."/>
            <person name="Pierce K.A."/>
            <person name="Xavier R.J."/>
            <person name="Alm E.J."/>
        </authorList>
    </citation>
    <scope>NUCLEOTIDE SEQUENCE [LARGE SCALE GENOMIC DNA]</scope>
    <source>
        <strain evidence="1 2">BIOML-A20</strain>
    </source>
</reference>
<evidence type="ECO:0000313" key="2">
    <source>
        <dbReference type="Proteomes" id="UP000469380"/>
    </source>
</evidence>
<dbReference type="Proteomes" id="UP000469380">
    <property type="component" value="Unassembled WGS sequence"/>
</dbReference>
<dbReference type="EMBL" id="WWSR01000016">
    <property type="protein sequence ID" value="MZJ40019.1"/>
    <property type="molecule type" value="Genomic_DNA"/>
</dbReference>
<protein>
    <submittedName>
        <fullName evidence="1">Uncharacterized protein</fullName>
    </submittedName>
</protein>
<proteinExistence type="predicted"/>
<name>A0A6N9JKT4_9ACTN</name>
<comment type="caution">
    <text evidence="1">The sequence shown here is derived from an EMBL/GenBank/DDBJ whole genome shotgun (WGS) entry which is preliminary data.</text>
</comment>
<evidence type="ECO:0000313" key="1">
    <source>
        <dbReference type="EMBL" id="MZJ40019.1"/>
    </source>
</evidence>